<organism evidence="1 2">
    <name type="scientific">Macrophomina phaseolina (strain MS6)</name>
    <name type="common">Charcoal rot fungus</name>
    <dbReference type="NCBI Taxonomy" id="1126212"/>
    <lineage>
        <taxon>Eukaryota</taxon>
        <taxon>Fungi</taxon>
        <taxon>Dikarya</taxon>
        <taxon>Ascomycota</taxon>
        <taxon>Pezizomycotina</taxon>
        <taxon>Dothideomycetes</taxon>
        <taxon>Dothideomycetes incertae sedis</taxon>
        <taxon>Botryosphaeriales</taxon>
        <taxon>Botryosphaeriaceae</taxon>
        <taxon>Macrophomina</taxon>
    </lineage>
</organism>
<sequence length="140" mass="15121">MMMLRSYQHLAKSLGLSALVSQVVDPLPAWEHASTLCCGVMQPIVRVVLLRQRCPCDLSHHYCIQYGQKPLFSAIALTIGCSGAPSHVPVGWWARGCRSFPGFSATPSILQLANLGRVFLLHVRSLTLSPFGACGCGDIA</sequence>
<gene>
    <name evidence="1" type="ORF">MPH_13913</name>
</gene>
<protein>
    <submittedName>
        <fullName evidence="1">Uncharacterized protein</fullName>
    </submittedName>
</protein>
<proteinExistence type="predicted"/>
<dbReference type="AlphaFoldDB" id="K2RG89"/>
<dbReference type="HOGENOM" id="CLU_1835528_0_0_1"/>
<evidence type="ECO:0000313" key="2">
    <source>
        <dbReference type="Proteomes" id="UP000007129"/>
    </source>
</evidence>
<name>K2RG89_MACPH</name>
<evidence type="ECO:0000313" key="1">
    <source>
        <dbReference type="EMBL" id="EKG09099.1"/>
    </source>
</evidence>
<comment type="caution">
    <text evidence="1">The sequence shown here is derived from an EMBL/GenBank/DDBJ whole genome shotgun (WGS) entry which is preliminary data.</text>
</comment>
<dbReference type="Proteomes" id="UP000007129">
    <property type="component" value="Unassembled WGS sequence"/>
</dbReference>
<dbReference type="VEuPathDB" id="FungiDB:MPH_13913"/>
<accession>K2RG89</accession>
<dbReference type="InParanoid" id="K2RG89"/>
<reference evidence="1 2" key="1">
    <citation type="journal article" date="2012" name="BMC Genomics">
        <title>Tools to kill: Genome of one of the most destructive plant pathogenic fungi Macrophomina phaseolina.</title>
        <authorList>
            <person name="Islam M.S."/>
            <person name="Haque M.S."/>
            <person name="Islam M.M."/>
            <person name="Emdad E.M."/>
            <person name="Halim A."/>
            <person name="Hossen Q.M.M."/>
            <person name="Hossain M.Z."/>
            <person name="Ahmed B."/>
            <person name="Rahim S."/>
            <person name="Rahman M.S."/>
            <person name="Alam M.M."/>
            <person name="Hou S."/>
            <person name="Wan X."/>
            <person name="Saito J.A."/>
            <person name="Alam M."/>
        </authorList>
    </citation>
    <scope>NUCLEOTIDE SEQUENCE [LARGE SCALE GENOMIC DNA]</scope>
    <source>
        <strain evidence="1 2">MS6</strain>
    </source>
</reference>
<dbReference type="EMBL" id="AHHD01000781">
    <property type="protein sequence ID" value="EKG09099.1"/>
    <property type="molecule type" value="Genomic_DNA"/>
</dbReference>